<comment type="similarity">
    <text evidence="9">Belongs to the H(+)-translocating pyrophosphatase (TC 3.A.10) family. K(+)-insensitive subfamily.</text>
</comment>
<feature type="transmembrane region" description="Helical" evidence="9">
    <location>
        <begin position="588"/>
        <end position="611"/>
    </location>
</feature>
<dbReference type="PIRSF" id="PIRSF001265">
    <property type="entry name" value="H+-PPase"/>
    <property type="match status" value="1"/>
</dbReference>
<evidence type="ECO:0000256" key="9">
    <source>
        <dbReference type="HAMAP-Rule" id="MF_01129"/>
    </source>
</evidence>
<sequence length="670" mass="68513">MLEQYGLVMAIVGAALAIVYGAMSIRWILAQPAGNERMQQIAGAIQQGARAYLNRQYGTIAIAGAILFVVLGFALDWYSAIGFVIGAILSGAAGYIGMNISVRANVRTAEAARSGIDKALAVAFKGGAITGMLVVGLGLLGVAGYYGILLEMGLSKDKALHALIGLAFGSSLISIFARLGGGIFTKGADVGADLVGKVEAGIPEDDPRNPAVIADNVGDNVGDCAGMAADLFETYAVTVIATMLLGGLMASSLGGNPVLYPLVLGGASIVASIIGTFFVKTSDGGSIMGALYKGVIVSGVIAAALFYPITTGLMADNAMSLYWCALIGLVLTGVIIFITEYYTGTEFAPVRHVAHASTTGHATNIIAGLGVSMKSTAWPVLAVCAAIWGCHELAGLYGIAIAATSMLSMAGMVVALDAYGPITDNAGGIAEMAELPPEVRAVTDPLDAVGNTTKAVTKGYAIGSAGLAALVLFADYTHNLEAVGKSVTFDLSNHMVIIGLFIGGLIPYLFGAMAMEAVGRAAGSVVEEVRRQFREIKGIMEGTHTPDYSLAVDMLTKAAIKEMIIPSLLPVGVPVLVGLLLGPQALGGLLIGTIVTGLFVAISMTTGGGAWDNAKKYIEDGNHGGKGGEAHKASVTGDTVGDPYKDTAGPAVNPLIKIINIVALLMVPLL</sequence>
<dbReference type="RefSeq" id="WP_192028467.1">
    <property type="nucleotide sequence ID" value="NZ_JACYTR010000007.1"/>
</dbReference>
<keyword evidence="9" id="KW-0375">Hydrogen ion transport</keyword>
<comment type="caution">
    <text evidence="10">The sequence shown here is derived from an EMBL/GenBank/DDBJ whole genome shotgun (WGS) entry which is preliminary data.</text>
</comment>
<name>A0AAW3ZIQ4_9GAMM</name>
<feature type="transmembrane region" description="Helical" evidence="9">
    <location>
        <begin position="563"/>
        <end position="582"/>
    </location>
</feature>
<dbReference type="PANTHER" id="PTHR31998">
    <property type="entry name" value="K(+)-INSENSITIVE PYROPHOSPHATE-ENERGIZED PROTON PUMP"/>
    <property type="match status" value="1"/>
</dbReference>
<dbReference type="InterPro" id="IPR004131">
    <property type="entry name" value="PPase-energised_H-pump"/>
</dbReference>
<dbReference type="AlphaFoldDB" id="A0AAW3ZIQ4"/>
<keyword evidence="7 9" id="KW-0406">Ion transport</keyword>
<feature type="site" description="Determinant of potassium independence" evidence="9">
    <location>
        <position position="454"/>
    </location>
</feature>
<feature type="transmembrane region" description="Helical" evidence="9">
    <location>
        <begin position="259"/>
        <end position="279"/>
    </location>
</feature>
<feature type="transmembrane region" description="Helical" evidence="9">
    <location>
        <begin position="81"/>
        <end position="102"/>
    </location>
</feature>
<feature type="transmembrane region" description="Helical" evidence="9">
    <location>
        <begin position="291"/>
        <end position="314"/>
    </location>
</feature>
<dbReference type="GO" id="GO:0004427">
    <property type="term" value="F:inorganic diphosphate phosphatase activity"/>
    <property type="evidence" value="ECO:0007669"/>
    <property type="project" value="UniProtKB-UniRule"/>
</dbReference>
<evidence type="ECO:0000256" key="8">
    <source>
        <dbReference type="ARBA" id="ARBA00023136"/>
    </source>
</evidence>
<comment type="subunit">
    <text evidence="9">Homodimer.</text>
</comment>
<gene>
    <name evidence="9" type="primary">hppA</name>
    <name evidence="10" type="ORF">IFO71_05105</name>
</gene>
<comment type="cofactor">
    <cofactor evidence="9">
        <name>Mg(2+)</name>
        <dbReference type="ChEBI" id="CHEBI:18420"/>
    </cofactor>
</comment>
<proteinExistence type="inferred from homology"/>
<keyword evidence="6 9" id="KW-1133">Transmembrane helix</keyword>
<dbReference type="GO" id="GO:0012505">
    <property type="term" value="C:endomembrane system"/>
    <property type="evidence" value="ECO:0007669"/>
    <property type="project" value="UniProtKB-SubCell"/>
</dbReference>
<feature type="transmembrane region" description="Helical" evidence="9">
    <location>
        <begin position="320"/>
        <end position="343"/>
    </location>
</feature>
<keyword evidence="4 9" id="KW-0460">Magnesium</keyword>
<keyword evidence="8 9" id="KW-0472">Membrane</keyword>
<dbReference type="EMBL" id="JACYTR010000007">
    <property type="protein sequence ID" value="MBD8525114.1"/>
    <property type="molecule type" value="Genomic_DNA"/>
</dbReference>
<feature type="transmembrane region" description="Helical" evidence="9">
    <location>
        <begin position="394"/>
        <end position="416"/>
    </location>
</feature>
<feature type="transmembrane region" description="Helical" evidence="9">
    <location>
        <begin position="122"/>
        <end position="147"/>
    </location>
</feature>
<feature type="transmembrane region" description="Helical" evidence="9">
    <location>
        <begin position="491"/>
        <end position="510"/>
    </location>
</feature>
<reference evidence="10 11" key="1">
    <citation type="submission" date="2020-09" db="EMBL/GenBank/DDBJ databases">
        <title>Pseudoxanthomonas sp. CAU 1598 isolated from sand of Yaerae Beach.</title>
        <authorList>
            <person name="Kim W."/>
        </authorList>
    </citation>
    <scope>NUCLEOTIDE SEQUENCE [LARGE SCALE GENOMIC DNA]</scope>
    <source>
        <strain evidence="10 11">CAU 1598</strain>
    </source>
</reference>
<comment type="subcellular location">
    <subcellularLocation>
        <location evidence="9">Cell membrane</location>
        <topology evidence="9">Multi-pass membrane protein</topology>
    </subcellularLocation>
    <subcellularLocation>
        <location evidence="1">Endomembrane system</location>
        <topology evidence="1">Multi-pass membrane protein</topology>
    </subcellularLocation>
</comment>
<keyword evidence="5 9" id="KW-1278">Translocase</keyword>
<accession>A0AAW3ZIQ4</accession>
<feature type="transmembrane region" description="Helical" evidence="9">
    <location>
        <begin position="159"/>
        <end position="177"/>
    </location>
</feature>
<dbReference type="NCBIfam" id="NF001951">
    <property type="entry name" value="PRK00733.1-2"/>
    <property type="match status" value="1"/>
</dbReference>
<evidence type="ECO:0000256" key="6">
    <source>
        <dbReference type="ARBA" id="ARBA00022989"/>
    </source>
</evidence>
<evidence type="ECO:0000256" key="3">
    <source>
        <dbReference type="ARBA" id="ARBA00022692"/>
    </source>
</evidence>
<dbReference type="EC" id="7.1.3.1" evidence="9"/>
<dbReference type="HAMAP" id="MF_01129">
    <property type="entry name" value="PPase_energized_pump"/>
    <property type="match status" value="1"/>
</dbReference>
<feature type="transmembrane region" description="Helical" evidence="9">
    <location>
        <begin position="364"/>
        <end position="388"/>
    </location>
</feature>
<keyword evidence="2 9" id="KW-0813">Transport</keyword>
<feature type="transmembrane region" description="Helical" evidence="9">
    <location>
        <begin position="6"/>
        <end position="29"/>
    </location>
</feature>
<comment type="caution">
    <text evidence="9">Lacks conserved residue(s) required for the propagation of feature annotation.</text>
</comment>
<evidence type="ECO:0000313" key="10">
    <source>
        <dbReference type="EMBL" id="MBD8525114.1"/>
    </source>
</evidence>
<keyword evidence="3 9" id="KW-0812">Transmembrane</keyword>
<evidence type="ECO:0000256" key="2">
    <source>
        <dbReference type="ARBA" id="ARBA00022448"/>
    </source>
</evidence>
<feature type="transmembrane region" description="Helical" evidence="9">
    <location>
        <begin position="57"/>
        <end position="75"/>
    </location>
</feature>
<evidence type="ECO:0000256" key="1">
    <source>
        <dbReference type="ARBA" id="ARBA00004127"/>
    </source>
</evidence>
<comment type="catalytic activity">
    <reaction evidence="9">
        <text>diphosphate + H2O + H(+)(in) = 2 phosphate + 2 H(+)(out)</text>
        <dbReference type="Rhea" id="RHEA:13973"/>
        <dbReference type="ChEBI" id="CHEBI:15377"/>
        <dbReference type="ChEBI" id="CHEBI:15378"/>
        <dbReference type="ChEBI" id="CHEBI:33019"/>
        <dbReference type="ChEBI" id="CHEBI:43474"/>
        <dbReference type="EC" id="7.1.3.1"/>
    </reaction>
</comment>
<evidence type="ECO:0000256" key="7">
    <source>
        <dbReference type="ARBA" id="ARBA00023065"/>
    </source>
</evidence>
<dbReference type="GO" id="GO:0000287">
    <property type="term" value="F:magnesium ion binding"/>
    <property type="evidence" value="ECO:0007669"/>
    <property type="project" value="UniProtKB-UniRule"/>
</dbReference>
<keyword evidence="9" id="KW-1003">Cell membrane</keyword>
<dbReference type="NCBIfam" id="NF001953">
    <property type="entry name" value="PRK00733.2-1"/>
    <property type="match status" value="1"/>
</dbReference>
<organism evidence="10 11">
    <name type="scientific">Pseudomarimonas arenosa</name>
    <dbReference type="NCBI Taxonomy" id="2774145"/>
    <lineage>
        <taxon>Bacteria</taxon>
        <taxon>Pseudomonadati</taxon>
        <taxon>Pseudomonadota</taxon>
        <taxon>Gammaproteobacteria</taxon>
        <taxon>Lysobacterales</taxon>
        <taxon>Lysobacteraceae</taxon>
        <taxon>Pseudomarimonas</taxon>
    </lineage>
</organism>
<feature type="transmembrane region" description="Helical" evidence="9">
    <location>
        <begin position="235"/>
        <end position="253"/>
    </location>
</feature>
<keyword evidence="10" id="KW-0378">Hydrolase</keyword>
<comment type="function">
    <text evidence="9">Proton pump that utilizes the energy of pyrophosphate hydrolysis as the driving force for proton movement across the membrane. Generates a proton motive force.</text>
</comment>
<evidence type="ECO:0000313" key="11">
    <source>
        <dbReference type="Proteomes" id="UP000613768"/>
    </source>
</evidence>
<evidence type="ECO:0000256" key="4">
    <source>
        <dbReference type="ARBA" id="ARBA00022842"/>
    </source>
</evidence>
<protein>
    <recommendedName>
        <fullName evidence="9">K(+)-insensitive pyrophosphate-energized proton pump</fullName>
        <ecNumber evidence="9">7.1.3.1</ecNumber>
    </recommendedName>
    <alternativeName>
        <fullName evidence="9">Membrane-bound proton-translocating pyrophosphatase</fullName>
    </alternativeName>
    <alternativeName>
        <fullName evidence="9">Pyrophosphate-energized inorganic pyrophosphatase</fullName>
        <shortName evidence="9">H(+)-PPase</shortName>
    </alternativeName>
</protein>
<dbReference type="NCBIfam" id="NF001960">
    <property type="entry name" value="PRK00733.3-5"/>
    <property type="match status" value="1"/>
</dbReference>
<dbReference type="GO" id="GO:0005886">
    <property type="term" value="C:plasma membrane"/>
    <property type="evidence" value="ECO:0007669"/>
    <property type="project" value="UniProtKB-SubCell"/>
</dbReference>
<dbReference type="Proteomes" id="UP000613768">
    <property type="component" value="Unassembled WGS sequence"/>
</dbReference>
<dbReference type="GO" id="GO:0009678">
    <property type="term" value="F:diphosphate hydrolysis-driven proton transmembrane transporter activity"/>
    <property type="evidence" value="ECO:0007669"/>
    <property type="project" value="UniProtKB-UniRule"/>
</dbReference>
<evidence type="ECO:0000256" key="5">
    <source>
        <dbReference type="ARBA" id="ARBA00022967"/>
    </source>
</evidence>
<dbReference type="Pfam" id="PF03030">
    <property type="entry name" value="H_PPase"/>
    <property type="match status" value="1"/>
</dbReference>
<dbReference type="NCBIfam" id="TIGR01104">
    <property type="entry name" value="V_PPase"/>
    <property type="match status" value="1"/>
</dbReference>
<keyword evidence="11" id="KW-1185">Reference proteome</keyword>